<dbReference type="FunFam" id="1.10.287.130:FF:000001">
    <property type="entry name" value="Two-component sensor histidine kinase"/>
    <property type="match status" value="1"/>
</dbReference>
<dbReference type="EC" id="2.7.13.3" evidence="3"/>
<dbReference type="Gene3D" id="6.10.340.10">
    <property type="match status" value="1"/>
</dbReference>
<evidence type="ECO:0000256" key="7">
    <source>
        <dbReference type="ARBA" id="ARBA00022777"/>
    </source>
</evidence>
<dbReference type="GO" id="GO:0016020">
    <property type="term" value="C:membrane"/>
    <property type="evidence" value="ECO:0007669"/>
    <property type="project" value="UniProtKB-SubCell"/>
</dbReference>
<dbReference type="GO" id="GO:0005524">
    <property type="term" value="F:ATP binding"/>
    <property type="evidence" value="ECO:0007669"/>
    <property type="project" value="UniProtKB-KW"/>
</dbReference>
<evidence type="ECO:0000256" key="9">
    <source>
        <dbReference type="ARBA" id="ARBA00023012"/>
    </source>
</evidence>
<keyword evidence="14" id="KW-1185">Reference proteome</keyword>
<dbReference type="SMART" id="SM00388">
    <property type="entry name" value="HisKA"/>
    <property type="match status" value="1"/>
</dbReference>
<dbReference type="GeneID" id="93481564"/>
<dbReference type="AlphaFoldDB" id="C9KN63"/>
<dbReference type="Pfam" id="PF00672">
    <property type="entry name" value="HAMP"/>
    <property type="match status" value="1"/>
</dbReference>
<comment type="catalytic activity">
    <reaction evidence="1">
        <text>ATP + protein L-histidine = ADP + protein N-phospho-L-histidine.</text>
        <dbReference type="EC" id="2.7.13.3"/>
    </reaction>
</comment>
<dbReference type="GO" id="GO:0000156">
    <property type="term" value="F:phosphorelay response regulator activity"/>
    <property type="evidence" value="ECO:0007669"/>
    <property type="project" value="TreeGrafter"/>
</dbReference>
<evidence type="ECO:0000256" key="1">
    <source>
        <dbReference type="ARBA" id="ARBA00000085"/>
    </source>
</evidence>
<dbReference type="GO" id="GO:0030295">
    <property type="term" value="F:protein kinase activator activity"/>
    <property type="evidence" value="ECO:0007669"/>
    <property type="project" value="TreeGrafter"/>
</dbReference>
<evidence type="ECO:0000313" key="14">
    <source>
        <dbReference type="Proteomes" id="UP000003671"/>
    </source>
</evidence>
<dbReference type="PATRIC" id="fig|500635.8.peg.1275"/>
<evidence type="ECO:0000259" key="12">
    <source>
        <dbReference type="PROSITE" id="PS50885"/>
    </source>
</evidence>
<dbReference type="SUPFAM" id="SSF158472">
    <property type="entry name" value="HAMP domain-like"/>
    <property type="match status" value="1"/>
</dbReference>
<dbReference type="InterPro" id="IPR004358">
    <property type="entry name" value="Sig_transdc_His_kin-like_C"/>
</dbReference>
<keyword evidence="8" id="KW-0067">ATP-binding</keyword>
<evidence type="ECO:0000256" key="8">
    <source>
        <dbReference type="ARBA" id="ARBA00022840"/>
    </source>
</evidence>
<dbReference type="Pfam" id="PF00512">
    <property type="entry name" value="HisKA"/>
    <property type="match status" value="1"/>
</dbReference>
<protein>
    <recommendedName>
        <fullName evidence="3">histidine kinase</fullName>
        <ecNumber evidence="3">2.7.13.3</ecNumber>
    </recommendedName>
</protein>
<accession>C9KN63</accession>
<dbReference type="HOGENOM" id="CLU_000445_89_6_9"/>
<dbReference type="InterPro" id="IPR005467">
    <property type="entry name" value="His_kinase_dom"/>
</dbReference>
<keyword evidence="10" id="KW-1133">Transmembrane helix</keyword>
<dbReference type="Proteomes" id="UP000003671">
    <property type="component" value="Unassembled WGS sequence"/>
</dbReference>
<gene>
    <name evidence="13" type="ORF">MITSMUL_04550</name>
</gene>
<dbReference type="PANTHER" id="PTHR42878">
    <property type="entry name" value="TWO-COMPONENT HISTIDINE KINASE"/>
    <property type="match status" value="1"/>
</dbReference>
<evidence type="ECO:0000256" key="2">
    <source>
        <dbReference type="ARBA" id="ARBA00004370"/>
    </source>
</evidence>
<evidence type="ECO:0000256" key="5">
    <source>
        <dbReference type="ARBA" id="ARBA00022679"/>
    </source>
</evidence>
<dbReference type="RefSeq" id="WP_005841279.1">
    <property type="nucleotide sequence ID" value="NZ_GG697142.2"/>
</dbReference>
<feature type="domain" description="Histidine kinase" evidence="11">
    <location>
        <begin position="278"/>
        <end position="496"/>
    </location>
</feature>
<dbReference type="InterPro" id="IPR036097">
    <property type="entry name" value="HisK_dim/P_sf"/>
</dbReference>
<dbReference type="CDD" id="cd00082">
    <property type="entry name" value="HisKA"/>
    <property type="match status" value="1"/>
</dbReference>
<dbReference type="GO" id="GO:0000155">
    <property type="term" value="F:phosphorelay sensor kinase activity"/>
    <property type="evidence" value="ECO:0007669"/>
    <property type="project" value="InterPro"/>
</dbReference>
<feature type="transmembrane region" description="Helical" evidence="10">
    <location>
        <begin position="12"/>
        <end position="41"/>
    </location>
</feature>
<keyword evidence="6" id="KW-0547">Nucleotide-binding</keyword>
<keyword evidence="4" id="KW-0597">Phosphoprotein</keyword>
<comment type="caution">
    <text evidence="13">The sequence shown here is derived from an EMBL/GenBank/DDBJ whole genome shotgun (WGS) entry which is preliminary data.</text>
</comment>
<dbReference type="Pfam" id="PF02518">
    <property type="entry name" value="HATPase_c"/>
    <property type="match status" value="1"/>
</dbReference>
<dbReference type="Gene3D" id="3.30.565.10">
    <property type="entry name" value="Histidine kinase-like ATPase, C-terminal domain"/>
    <property type="match status" value="1"/>
</dbReference>
<keyword evidence="7 13" id="KW-0418">Kinase</keyword>
<dbReference type="SMART" id="SM00387">
    <property type="entry name" value="HATPase_c"/>
    <property type="match status" value="1"/>
</dbReference>
<dbReference type="Gene3D" id="1.10.287.130">
    <property type="match status" value="1"/>
</dbReference>
<dbReference type="InterPro" id="IPR036890">
    <property type="entry name" value="HATPase_C_sf"/>
</dbReference>
<organism evidence="13 14">
    <name type="scientific">Mitsuokella multacida DSM 20544</name>
    <dbReference type="NCBI Taxonomy" id="500635"/>
    <lineage>
        <taxon>Bacteria</taxon>
        <taxon>Bacillati</taxon>
        <taxon>Bacillota</taxon>
        <taxon>Negativicutes</taxon>
        <taxon>Selenomonadales</taxon>
        <taxon>Selenomonadaceae</taxon>
        <taxon>Mitsuokella</taxon>
    </lineage>
</organism>
<dbReference type="PANTHER" id="PTHR42878:SF7">
    <property type="entry name" value="SENSOR HISTIDINE KINASE GLRK"/>
    <property type="match status" value="1"/>
</dbReference>
<dbReference type="eggNOG" id="COG2205">
    <property type="taxonomic scope" value="Bacteria"/>
</dbReference>
<keyword evidence="10" id="KW-0812">Transmembrane</keyword>
<dbReference type="SUPFAM" id="SSF47384">
    <property type="entry name" value="Homodimeric domain of signal transducing histidine kinase"/>
    <property type="match status" value="1"/>
</dbReference>
<dbReference type="InterPro" id="IPR003594">
    <property type="entry name" value="HATPase_dom"/>
</dbReference>
<feature type="transmembrane region" description="Helical" evidence="10">
    <location>
        <begin position="185"/>
        <end position="205"/>
    </location>
</feature>
<evidence type="ECO:0000313" key="13">
    <source>
        <dbReference type="EMBL" id="EEX68487.1"/>
    </source>
</evidence>
<dbReference type="GO" id="GO:0007234">
    <property type="term" value="P:osmosensory signaling via phosphorelay pathway"/>
    <property type="evidence" value="ECO:0007669"/>
    <property type="project" value="TreeGrafter"/>
</dbReference>
<keyword evidence="5" id="KW-0808">Transferase</keyword>
<proteinExistence type="predicted"/>
<dbReference type="PROSITE" id="PS50885">
    <property type="entry name" value="HAMP"/>
    <property type="match status" value="1"/>
</dbReference>
<keyword evidence="10" id="KW-0472">Membrane</keyword>
<name>C9KN63_9FIRM</name>
<evidence type="ECO:0000256" key="3">
    <source>
        <dbReference type="ARBA" id="ARBA00012438"/>
    </source>
</evidence>
<feature type="domain" description="HAMP" evidence="12">
    <location>
        <begin position="211"/>
        <end position="263"/>
    </location>
</feature>
<keyword evidence="9" id="KW-0902">Two-component regulatory system</keyword>
<reference evidence="13" key="1">
    <citation type="submission" date="2009-09" db="EMBL/GenBank/DDBJ databases">
        <authorList>
            <person name="Weinstock G."/>
            <person name="Sodergren E."/>
            <person name="Clifton S."/>
            <person name="Fulton L."/>
            <person name="Fulton B."/>
            <person name="Courtney L."/>
            <person name="Fronick C."/>
            <person name="Harrison M."/>
            <person name="Strong C."/>
            <person name="Farmer C."/>
            <person name="Delahaunty K."/>
            <person name="Markovic C."/>
            <person name="Hall O."/>
            <person name="Minx P."/>
            <person name="Tomlinson C."/>
            <person name="Mitreva M."/>
            <person name="Nelson J."/>
            <person name="Hou S."/>
            <person name="Wollam A."/>
            <person name="Pepin K.H."/>
            <person name="Johnson M."/>
            <person name="Bhonagiri V."/>
            <person name="Nash W.E."/>
            <person name="Warren W."/>
            <person name="Chinwalla A."/>
            <person name="Mardis E.R."/>
            <person name="Wilson R.K."/>
        </authorList>
    </citation>
    <scope>NUCLEOTIDE SEQUENCE [LARGE SCALE GENOMIC DNA]</scope>
    <source>
        <strain evidence="13">DSM 20544</strain>
    </source>
</reference>
<dbReference type="PRINTS" id="PR00344">
    <property type="entry name" value="BCTRLSENSOR"/>
</dbReference>
<comment type="subcellular location">
    <subcellularLocation>
        <location evidence="2">Membrane</location>
    </subcellularLocation>
</comment>
<evidence type="ECO:0000259" key="11">
    <source>
        <dbReference type="PROSITE" id="PS50109"/>
    </source>
</evidence>
<dbReference type="EMBL" id="ABWK02000017">
    <property type="protein sequence ID" value="EEX68487.1"/>
    <property type="molecule type" value="Genomic_DNA"/>
</dbReference>
<evidence type="ECO:0000256" key="6">
    <source>
        <dbReference type="ARBA" id="ARBA00022741"/>
    </source>
</evidence>
<dbReference type="SUPFAM" id="SSF55874">
    <property type="entry name" value="ATPase domain of HSP90 chaperone/DNA topoisomerase II/histidine kinase"/>
    <property type="match status" value="1"/>
</dbReference>
<evidence type="ECO:0000256" key="10">
    <source>
        <dbReference type="SAM" id="Phobius"/>
    </source>
</evidence>
<dbReference type="InterPro" id="IPR050351">
    <property type="entry name" value="BphY/WalK/GraS-like"/>
</dbReference>
<dbReference type="InterPro" id="IPR003660">
    <property type="entry name" value="HAMP_dom"/>
</dbReference>
<dbReference type="PROSITE" id="PS50109">
    <property type="entry name" value="HIS_KIN"/>
    <property type="match status" value="1"/>
</dbReference>
<sequence length="504" mass="56283">MRWRDFSLRKRLWLANLLMIVVPLCALLGLGSLLIGILHLADADHLGPLSLLWPERGPSLSIEYLVSDMRARADDHKRPTSGKQEALKQKFLEDCRLLEQQGVSLAMLRDGQLLYVTQGSDAARLQAETQRLFGQSRRAELWTEDVFAMRYVSPKSGLTIVALGKIPPRLPEASRGIPWKTVLEIVLGIVLLTLVAIILCLGRYLSQLLDKQVLAPLAELRAASAAIRQGNLEQPLQVKAKDEIGMACADFERMRQELSHARDERIRYENNRKELIAGISHDLRTPLTAVRGYVSALRDGIARTPEKKQHYLDMLYDSVLLLERLVNNLFLFSKLDLGKVDFQMEPVGIKAYLSEYLASVAAEREVDCHLTVPEGLAGDAVCIDRLQFQRVLDNLLSNSRKYSQPQRAVIDIALREQGGGLEIAWQDHGCGVAPPQLPRLFDSFYRTDAARSHVADGSGLGLAIVKEIVTGMKGRCSAETTPGGGLTIVLWLPLFREEEEKWKG</sequence>
<dbReference type="STRING" id="500635.MITSMUL_04550"/>
<dbReference type="CDD" id="cd06225">
    <property type="entry name" value="HAMP"/>
    <property type="match status" value="1"/>
</dbReference>
<dbReference type="SMART" id="SM00304">
    <property type="entry name" value="HAMP"/>
    <property type="match status" value="1"/>
</dbReference>
<evidence type="ECO:0000256" key="4">
    <source>
        <dbReference type="ARBA" id="ARBA00022553"/>
    </source>
</evidence>
<dbReference type="InterPro" id="IPR003661">
    <property type="entry name" value="HisK_dim/P_dom"/>
</dbReference>